<keyword evidence="4" id="KW-0313">Glucose metabolism</keyword>
<dbReference type="InterPro" id="IPR036291">
    <property type="entry name" value="NAD(P)-bd_dom_sf"/>
</dbReference>
<gene>
    <name evidence="10" type="ORF">ECU08_1850</name>
</gene>
<dbReference type="Pfam" id="PF00479">
    <property type="entry name" value="G6PD_N"/>
    <property type="match status" value="1"/>
</dbReference>
<keyword evidence="7" id="KW-0119">Carbohydrate metabolism</keyword>
<feature type="domain" description="Glucose-6-phosphate dehydrogenase NAD-binding" evidence="8">
    <location>
        <begin position="4"/>
        <end position="144"/>
    </location>
</feature>
<dbReference type="PANTHER" id="PTHR23429">
    <property type="entry name" value="GLUCOSE-6-PHOSPHATE 1-DEHYDROGENASE G6PD"/>
    <property type="match status" value="1"/>
</dbReference>
<dbReference type="SUPFAM" id="SSF51735">
    <property type="entry name" value="NAD(P)-binding Rossmann-fold domains"/>
    <property type="match status" value="1"/>
</dbReference>
<evidence type="ECO:0000256" key="4">
    <source>
        <dbReference type="ARBA" id="ARBA00022526"/>
    </source>
</evidence>
<dbReference type="EC" id="1.1.1.49" evidence="2"/>
<dbReference type="VEuPathDB" id="MicrosporidiaDB:AEWQ_081850"/>
<dbReference type="Pfam" id="PF02781">
    <property type="entry name" value="G6PD_C"/>
    <property type="match status" value="1"/>
</dbReference>
<dbReference type="PANTHER" id="PTHR23429:SF0">
    <property type="entry name" value="GLUCOSE-6-PHOSPHATE 1-DEHYDROGENASE"/>
    <property type="match status" value="1"/>
</dbReference>
<dbReference type="AlphaFoldDB" id="M1KIK6"/>
<comment type="pathway">
    <text evidence="1">Carbohydrate degradation; pentose phosphate pathway; D-ribulose 5-phosphate from D-glucose 6-phosphate (oxidative stage): step 1/3.</text>
</comment>
<dbReference type="VEuPathDB" id="MicrosporidiaDB:ECU08_1850"/>
<dbReference type="GO" id="GO:0050661">
    <property type="term" value="F:NADP binding"/>
    <property type="evidence" value="ECO:0007669"/>
    <property type="project" value="InterPro"/>
</dbReference>
<dbReference type="SUPFAM" id="SSF55347">
    <property type="entry name" value="Glyceraldehyde-3-phosphate dehydrogenase-like, C-terminal domain"/>
    <property type="match status" value="1"/>
</dbReference>
<organism evidence="10">
    <name type="scientific">Encephalitozoon cuniculi</name>
    <name type="common">Microsporidian parasite</name>
    <dbReference type="NCBI Taxonomy" id="6035"/>
    <lineage>
        <taxon>Eukaryota</taxon>
        <taxon>Fungi</taxon>
        <taxon>Fungi incertae sedis</taxon>
        <taxon>Microsporidia</taxon>
        <taxon>Unikaryonidae</taxon>
        <taxon>Encephalitozoon</taxon>
    </lineage>
</organism>
<evidence type="ECO:0000256" key="7">
    <source>
        <dbReference type="ARBA" id="ARBA00023277"/>
    </source>
</evidence>
<protein>
    <recommendedName>
        <fullName evidence="3">Glucose-6-phosphate 1-dehydrogenase</fullName>
        <ecNumber evidence="2">1.1.1.49</ecNumber>
    </recommendedName>
</protein>
<evidence type="ECO:0000256" key="1">
    <source>
        <dbReference type="ARBA" id="ARBA00004937"/>
    </source>
</evidence>
<keyword evidence="6" id="KW-0560">Oxidoreductase</keyword>
<evidence type="ECO:0000256" key="5">
    <source>
        <dbReference type="ARBA" id="ARBA00022857"/>
    </source>
</evidence>
<dbReference type="Gene3D" id="3.30.360.10">
    <property type="entry name" value="Dihydrodipicolinate Reductase, domain 2"/>
    <property type="match status" value="1"/>
</dbReference>
<evidence type="ECO:0000256" key="6">
    <source>
        <dbReference type="ARBA" id="ARBA00023002"/>
    </source>
</evidence>
<dbReference type="InterPro" id="IPR001282">
    <property type="entry name" value="G6P_DH"/>
</dbReference>
<feature type="domain" description="Glucose-6-phosphate dehydrogenase C-terminal" evidence="9">
    <location>
        <begin position="158"/>
        <end position="430"/>
    </location>
</feature>
<dbReference type="VEuPathDB" id="MicrosporidiaDB:AEWD_081810"/>
<accession>M1KIK6</accession>
<dbReference type="VEuPathDB" id="MicrosporidiaDB:AEWR_081840"/>
<sequence>MKVVIFGSSGDLAKRKLFPALSRIDLEGVGVVGYARTKYNIEFSEVLQEVGNYSPEFLSKVTYIPGPYDDLSKLKEVSDSETVLYFSVPSSVYTCLFREISKLDYKVIGVEKPYGDSIESFMEIKGFDLGKTRFIDHYLLKPLVVAMPGIIRETGAIREVMSNRYVKSVEIVSKEVLGGEGRHYFDKNGIIRDMVLSHMGELLGVVASDVTKPSRTMEALARMEVFKACTVDTERCIYGQYDDYIKEIHKDSSTETFCMVPISIGTPRWSKVPFIIVAGKGMNEKRTEIILEFRRDVFAKCIELFSMPRQSSCRIVHTNEIETVRLVFNIYPECEVFLEVLVGGEPVRYVLHDKKEIDGLMHDSYGGYHDYEIIFDSLVRGKDFSSVSSQEAELLWKVFNPILSISKEDMLFYYSKGIDMPKEAEEMIREIKDH</sequence>
<proteinExistence type="predicted"/>
<name>M1KIK6_ENCCN</name>
<dbReference type="GO" id="GO:0004345">
    <property type="term" value="F:glucose-6-phosphate dehydrogenase activity"/>
    <property type="evidence" value="ECO:0007669"/>
    <property type="project" value="UniProtKB-EC"/>
</dbReference>
<reference evidence="10" key="1">
    <citation type="journal article" date="2013" name="Eukaryot. Cell">
        <title>Extremely Reduced Levels of Heterozygosity in the Vertebrate Pathogen Encephalitozoon cuniculi.</title>
        <authorList>
            <person name="Selman M."/>
            <person name="Sak B."/>
            <person name="Kvac M."/>
            <person name="Farinelli L."/>
            <person name="Weiss L.M."/>
            <person name="Corradi N."/>
        </authorList>
    </citation>
    <scope>NUCLEOTIDE SEQUENCE</scope>
</reference>
<evidence type="ECO:0000313" key="10">
    <source>
        <dbReference type="EMBL" id="AGE95051.1"/>
    </source>
</evidence>
<evidence type="ECO:0000256" key="3">
    <source>
        <dbReference type="ARBA" id="ARBA00020444"/>
    </source>
</evidence>
<keyword evidence="5" id="KW-0521">NADP</keyword>
<evidence type="ECO:0000256" key="2">
    <source>
        <dbReference type="ARBA" id="ARBA00013019"/>
    </source>
</evidence>
<dbReference type="Gene3D" id="3.40.50.720">
    <property type="entry name" value="NAD(P)-binding Rossmann-like Domain"/>
    <property type="match status" value="1"/>
</dbReference>
<dbReference type="PIRSF" id="PIRSF000110">
    <property type="entry name" value="G6PD"/>
    <property type="match status" value="1"/>
</dbReference>
<evidence type="ECO:0000259" key="9">
    <source>
        <dbReference type="Pfam" id="PF02781"/>
    </source>
</evidence>
<dbReference type="VEuPathDB" id="MicrosporidiaDB:M970_081840"/>
<dbReference type="GO" id="GO:0006006">
    <property type="term" value="P:glucose metabolic process"/>
    <property type="evidence" value="ECO:0007669"/>
    <property type="project" value="UniProtKB-KW"/>
</dbReference>
<dbReference type="PRINTS" id="PR00079">
    <property type="entry name" value="G6PDHDRGNASE"/>
</dbReference>
<dbReference type="UniPathway" id="UPA00115">
    <property type="reaction ID" value="UER00408"/>
</dbReference>
<dbReference type="InterPro" id="IPR022675">
    <property type="entry name" value="G6P_DH_C"/>
</dbReference>
<dbReference type="EMBL" id="KC513605">
    <property type="protein sequence ID" value="AGE95051.1"/>
    <property type="molecule type" value="Genomic_DNA"/>
</dbReference>
<dbReference type="InterPro" id="IPR022674">
    <property type="entry name" value="G6P_DH_NAD-bd"/>
</dbReference>
<evidence type="ECO:0000259" key="8">
    <source>
        <dbReference type="Pfam" id="PF00479"/>
    </source>
</evidence>
<dbReference type="GO" id="GO:0009051">
    <property type="term" value="P:pentose-phosphate shunt, oxidative branch"/>
    <property type="evidence" value="ECO:0007669"/>
    <property type="project" value="TreeGrafter"/>
</dbReference>